<dbReference type="Pfam" id="PF13439">
    <property type="entry name" value="Glyco_transf_4"/>
    <property type="match status" value="1"/>
</dbReference>
<dbReference type="EC" id="2.4.1.250" evidence="5"/>
<evidence type="ECO:0000256" key="1">
    <source>
        <dbReference type="ARBA" id="ARBA00022676"/>
    </source>
</evidence>
<sequence length="423" mass="44959">MTSSPLRSTVLAGRPRRPLSLALVSEHASPLAALGGVDAGGQNVHVACLAGALADRGHRVTVYTRRDARDLPERVGMRPGVTVHHVPAGPAEYLPKDELLPYMREFGQYLTHLWLDGQRPDLIHSHFWMSGLASLAAARELRLPMLHTYHALGTVKKRHQGGADTSPPTRIGLEREIGLGCDRVVATCRDEVAELERMGVPGGKADIVPCGVDTERFRPDGAVTARATNHRYRLLQVGRLVPRKGAAVSVAALARLPEAELVIAGGPGPGLLNGDPEVRRLRDLARAAGVGDRVRFLGAVPCANVPALMRGADVVLCPADYEPFGIVPLEAMACGRPVVASAVGGQLDTVVDRETGRLVAPGDPRALADAVAGLLADPGLREAYGAAGRRRVTRRYGWPHIAAATERSYRSALARRLTAAGAT</sequence>
<dbReference type="Proteomes" id="UP001223072">
    <property type="component" value="Unassembled WGS sequence"/>
</dbReference>
<dbReference type="PANTHER" id="PTHR45947:SF3">
    <property type="entry name" value="SULFOQUINOVOSYL TRANSFERASE SQD2"/>
    <property type="match status" value="1"/>
</dbReference>
<evidence type="ECO:0000259" key="4">
    <source>
        <dbReference type="Pfam" id="PF13439"/>
    </source>
</evidence>
<dbReference type="GO" id="GO:0102710">
    <property type="term" value="F:D-inositol-3-phosphate glycosyltransferase activity"/>
    <property type="evidence" value="ECO:0007669"/>
    <property type="project" value="UniProtKB-EC"/>
</dbReference>
<keyword evidence="2 5" id="KW-0808">Transferase</keyword>
<dbReference type="Pfam" id="PF00534">
    <property type="entry name" value="Glycos_transf_1"/>
    <property type="match status" value="1"/>
</dbReference>
<organism evidence="5 6">
    <name type="scientific">Streptomyces turgidiscabies</name>
    <dbReference type="NCBI Taxonomy" id="85558"/>
    <lineage>
        <taxon>Bacteria</taxon>
        <taxon>Bacillati</taxon>
        <taxon>Actinomycetota</taxon>
        <taxon>Actinomycetes</taxon>
        <taxon>Kitasatosporales</taxon>
        <taxon>Streptomycetaceae</taxon>
        <taxon>Streptomyces</taxon>
    </lineage>
</organism>
<protein>
    <submittedName>
        <fullName evidence="5">D-inositol-3-phosphate glycosyltransferase</fullName>
        <ecNumber evidence="5">2.4.1.250</ecNumber>
    </submittedName>
</protein>
<dbReference type="RefSeq" id="WP_307630912.1">
    <property type="nucleotide sequence ID" value="NZ_JAUSZS010000008.1"/>
</dbReference>
<dbReference type="InterPro" id="IPR050194">
    <property type="entry name" value="Glycosyltransferase_grp1"/>
</dbReference>
<dbReference type="Gene3D" id="3.40.50.2000">
    <property type="entry name" value="Glycogen Phosphorylase B"/>
    <property type="match status" value="2"/>
</dbReference>
<reference evidence="5 6" key="1">
    <citation type="submission" date="2023-07" db="EMBL/GenBank/DDBJ databases">
        <title>Comparative genomics of wheat-associated soil bacteria to identify genetic determinants of phenazine resistance.</title>
        <authorList>
            <person name="Mouncey N."/>
        </authorList>
    </citation>
    <scope>NUCLEOTIDE SEQUENCE [LARGE SCALE GENOMIC DNA]</scope>
    <source>
        <strain evidence="5 6">W2I16</strain>
    </source>
</reference>
<accession>A0ABU0S0F1</accession>
<evidence type="ECO:0000256" key="2">
    <source>
        <dbReference type="ARBA" id="ARBA00022679"/>
    </source>
</evidence>
<comment type="caution">
    <text evidence="5">The sequence shown here is derived from an EMBL/GenBank/DDBJ whole genome shotgun (WGS) entry which is preliminary data.</text>
</comment>
<evidence type="ECO:0000313" key="6">
    <source>
        <dbReference type="Proteomes" id="UP001223072"/>
    </source>
</evidence>
<keyword evidence="1 5" id="KW-0328">Glycosyltransferase</keyword>
<dbReference type="InterPro" id="IPR001296">
    <property type="entry name" value="Glyco_trans_1"/>
</dbReference>
<feature type="domain" description="Glycosyl transferase family 1" evidence="3">
    <location>
        <begin position="231"/>
        <end position="391"/>
    </location>
</feature>
<dbReference type="InterPro" id="IPR028098">
    <property type="entry name" value="Glyco_trans_4-like_N"/>
</dbReference>
<dbReference type="SUPFAM" id="SSF53756">
    <property type="entry name" value="UDP-Glycosyltransferase/glycogen phosphorylase"/>
    <property type="match status" value="1"/>
</dbReference>
<evidence type="ECO:0000259" key="3">
    <source>
        <dbReference type="Pfam" id="PF00534"/>
    </source>
</evidence>
<proteinExistence type="predicted"/>
<dbReference type="EMBL" id="JAUSZS010000008">
    <property type="protein sequence ID" value="MDQ0937720.1"/>
    <property type="molecule type" value="Genomic_DNA"/>
</dbReference>
<dbReference type="PANTHER" id="PTHR45947">
    <property type="entry name" value="SULFOQUINOVOSYL TRANSFERASE SQD2"/>
    <property type="match status" value="1"/>
</dbReference>
<gene>
    <name evidence="5" type="ORF">QFZ49_007695</name>
</gene>
<evidence type="ECO:0000313" key="5">
    <source>
        <dbReference type="EMBL" id="MDQ0937720.1"/>
    </source>
</evidence>
<feature type="domain" description="Glycosyltransferase subfamily 4-like N-terminal" evidence="4">
    <location>
        <begin position="40"/>
        <end position="216"/>
    </location>
</feature>
<keyword evidence="6" id="KW-1185">Reference proteome</keyword>
<name>A0ABU0S0F1_9ACTN</name>